<dbReference type="Pfam" id="PF01263">
    <property type="entry name" value="Aldose_epim"/>
    <property type="match status" value="1"/>
</dbReference>
<sequence>MHAQNLPRNPSIIELSNTNASITVAPSAGGRLMRWTVDSHDILHWPESADWREPAAIRGGNPLLFPFVGRHRVDGCLGQWRDAGGVVRKMPTHGFARNAMFSHTLDDDSTLCLTLADNAETRDAYPFAFRLEVVYRLQDDALSVETTTHNTGVEPLPYYPGHHFYFQLPHALRAETTLTLPPNRRQYHLPDGRLSVPERGEQHYRLNDPRLDDGIHLLDVSSSATLTTPSLGREISFDLRHGGTPWFALVTWTERADADFYCVEPWLGVPDAIHHGNGLRWLAPGASETALCRIGVRFDRERDITGSPGSAMDATHFGLTRTGRVTAMMGRQFPSMPS</sequence>
<gene>
    <name evidence="1" type="ORF">PTE30175_05045</name>
</gene>
<dbReference type="EMBL" id="CABPRZ010000032">
    <property type="protein sequence ID" value="VVE56924.1"/>
    <property type="molecule type" value="Genomic_DNA"/>
</dbReference>
<accession>A0A5E4Z778</accession>
<proteinExistence type="predicted"/>
<dbReference type="SUPFAM" id="SSF74650">
    <property type="entry name" value="Galactose mutarotase-like"/>
    <property type="match status" value="1"/>
</dbReference>
<evidence type="ECO:0000313" key="2">
    <source>
        <dbReference type="Proteomes" id="UP000414233"/>
    </source>
</evidence>
<dbReference type="Gene3D" id="2.70.98.10">
    <property type="match status" value="1"/>
</dbReference>
<dbReference type="Proteomes" id="UP000414233">
    <property type="component" value="Unassembled WGS sequence"/>
</dbReference>
<protein>
    <recommendedName>
        <fullName evidence="3">Aldose 1-epimerase</fullName>
    </recommendedName>
</protein>
<dbReference type="InterPro" id="IPR011013">
    <property type="entry name" value="Gal_mutarotase_sf_dom"/>
</dbReference>
<dbReference type="PANTHER" id="PTHR11122:SF13">
    <property type="entry name" value="GLUCOSE-6-PHOSPHATE 1-EPIMERASE"/>
    <property type="match status" value="1"/>
</dbReference>
<evidence type="ECO:0008006" key="3">
    <source>
        <dbReference type="Google" id="ProtNLM"/>
    </source>
</evidence>
<dbReference type="PANTHER" id="PTHR11122">
    <property type="entry name" value="APOSPORY-ASSOCIATED PROTEIN C-RELATED"/>
    <property type="match status" value="1"/>
</dbReference>
<dbReference type="GO" id="GO:0016853">
    <property type="term" value="F:isomerase activity"/>
    <property type="evidence" value="ECO:0007669"/>
    <property type="project" value="InterPro"/>
</dbReference>
<dbReference type="InterPro" id="IPR014718">
    <property type="entry name" value="GH-type_carb-bd"/>
</dbReference>
<reference evidence="1 2" key="1">
    <citation type="submission" date="2019-08" db="EMBL/GenBank/DDBJ databases">
        <authorList>
            <person name="Peeters C."/>
        </authorList>
    </citation>
    <scope>NUCLEOTIDE SEQUENCE [LARGE SCALE GENOMIC DNA]</scope>
    <source>
        <strain evidence="1 2">LMG 30175</strain>
    </source>
</reference>
<dbReference type="AlphaFoldDB" id="A0A5E4Z778"/>
<dbReference type="InterPro" id="IPR008183">
    <property type="entry name" value="Aldose_1/G6P_1-epimerase"/>
</dbReference>
<dbReference type="GO" id="GO:0005975">
    <property type="term" value="P:carbohydrate metabolic process"/>
    <property type="evidence" value="ECO:0007669"/>
    <property type="project" value="InterPro"/>
</dbReference>
<dbReference type="RefSeq" id="WP_150699781.1">
    <property type="nucleotide sequence ID" value="NZ_CABPRZ010000032.1"/>
</dbReference>
<dbReference type="GO" id="GO:0030246">
    <property type="term" value="F:carbohydrate binding"/>
    <property type="evidence" value="ECO:0007669"/>
    <property type="project" value="InterPro"/>
</dbReference>
<evidence type="ECO:0000313" key="1">
    <source>
        <dbReference type="EMBL" id="VVE56924.1"/>
    </source>
</evidence>
<organism evidence="1 2">
    <name type="scientific">Pandoraea terrae</name>
    <dbReference type="NCBI Taxonomy" id="1537710"/>
    <lineage>
        <taxon>Bacteria</taxon>
        <taxon>Pseudomonadati</taxon>
        <taxon>Pseudomonadota</taxon>
        <taxon>Betaproteobacteria</taxon>
        <taxon>Burkholderiales</taxon>
        <taxon>Burkholderiaceae</taxon>
        <taxon>Pandoraea</taxon>
    </lineage>
</organism>
<dbReference type="OrthoDB" id="9790727at2"/>
<keyword evidence="2" id="KW-1185">Reference proteome</keyword>
<name>A0A5E4Z778_9BURK</name>